<keyword evidence="3" id="KW-1185">Reference proteome</keyword>
<dbReference type="Gene3D" id="2.40.128.490">
    <property type="entry name" value="Uncharacterised protein PF14869, DUF4488"/>
    <property type="match status" value="1"/>
</dbReference>
<evidence type="ECO:0000313" key="3">
    <source>
        <dbReference type="Proteomes" id="UP000192761"/>
    </source>
</evidence>
<dbReference type="STRING" id="1121001.SAMN02745857_00660"/>
<dbReference type="RefSeq" id="WP_084089125.1">
    <property type="nucleotide sequence ID" value="NZ_FWXD01000003.1"/>
</dbReference>
<dbReference type="EMBL" id="FWXD01000003">
    <property type="protein sequence ID" value="SMC19174.1"/>
    <property type="molecule type" value="Genomic_DNA"/>
</dbReference>
<sequence length="140" mass="15888">MTHPLEGEWQLLSSDLTIGDTTYPCLPDDWRMIKMITATRFAFFSARNERPNFPSYAGTPELRLEAFASYNSGSGTWSLDNNQYVEHIEFCNFPNYVGQSIAFDISFDGDQLTMAGRYPLVSMGLGDADGHLVEVFRRLR</sequence>
<gene>
    <name evidence="2" type="ORF">SAMN02745857_00660</name>
</gene>
<proteinExistence type="predicted"/>
<dbReference type="Pfam" id="PF13924">
    <property type="entry name" value="Lipocalin_5"/>
    <property type="match status" value="1"/>
</dbReference>
<protein>
    <submittedName>
        <fullName evidence="2">Lipocalin-like domain-containing protein</fullName>
    </submittedName>
</protein>
<feature type="domain" description="Lipocalin-like" evidence="1">
    <location>
        <begin position="7"/>
        <end position="117"/>
    </location>
</feature>
<dbReference type="Proteomes" id="UP000192761">
    <property type="component" value="Unassembled WGS sequence"/>
</dbReference>
<dbReference type="OrthoDB" id="8588312at2"/>
<evidence type="ECO:0000313" key="2">
    <source>
        <dbReference type="EMBL" id="SMC19174.1"/>
    </source>
</evidence>
<name>A0A1W1X5F4_9NEIS</name>
<accession>A0A1W1X5F4</accession>
<dbReference type="InterPro" id="IPR024311">
    <property type="entry name" value="Lipocalin-like"/>
</dbReference>
<dbReference type="AlphaFoldDB" id="A0A1W1X5F4"/>
<evidence type="ECO:0000259" key="1">
    <source>
        <dbReference type="Pfam" id="PF13924"/>
    </source>
</evidence>
<reference evidence="2 3" key="1">
    <citation type="submission" date="2017-04" db="EMBL/GenBank/DDBJ databases">
        <authorList>
            <person name="Afonso C.L."/>
            <person name="Miller P.J."/>
            <person name="Scott M.A."/>
            <person name="Spackman E."/>
            <person name="Goraichik I."/>
            <person name="Dimitrov K.M."/>
            <person name="Suarez D.L."/>
            <person name="Swayne D.E."/>
        </authorList>
    </citation>
    <scope>NUCLEOTIDE SEQUENCE [LARGE SCALE GENOMIC DNA]</scope>
    <source>
        <strain evidence="2 3">DSM 23236</strain>
    </source>
</reference>
<organism evidence="2 3">
    <name type="scientific">Andreprevotia lacus DSM 23236</name>
    <dbReference type="NCBI Taxonomy" id="1121001"/>
    <lineage>
        <taxon>Bacteria</taxon>
        <taxon>Pseudomonadati</taxon>
        <taxon>Pseudomonadota</taxon>
        <taxon>Betaproteobacteria</taxon>
        <taxon>Neisseriales</taxon>
        <taxon>Chitinibacteraceae</taxon>
        <taxon>Andreprevotia</taxon>
    </lineage>
</organism>